<evidence type="ECO:0000313" key="2">
    <source>
        <dbReference type="EMBL" id="CAA7265462.1"/>
    </source>
</evidence>
<dbReference type="AlphaFoldDB" id="A0A8S0X2V9"/>
<proteinExistence type="predicted"/>
<keyword evidence="3" id="KW-1185">Reference proteome</keyword>
<dbReference type="Proteomes" id="UP000467700">
    <property type="component" value="Unassembled WGS sequence"/>
</dbReference>
<feature type="compositionally biased region" description="Basic and acidic residues" evidence="1">
    <location>
        <begin position="1"/>
        <end position="10"/>
    </location>
</feature>
<comment type="caution">
    <text evidence="2">The sequence shown here is derived from an EMBL/GenBank/DDBJ whole genome shotgun (WGS) entry which is preliminary data.</text>
</comment>
<accession>A0A8S0X2V9</accession>
<organism evidence="2 3">
    <name type="scientific">Cyclocybe aegerita</name>
    <name type="common">Black poplar mushroom</name>
    <name type="synonym">Agrocybe aegerita</name>
    <dbReference type="NCBI Taxonomy" id="1973307"/>
    <lineage>
        <taxon>Eukaryota</taxon>
        <taxon>Fungi</taxon>
        <taxon>Dikarya</taxon>
        <taxon>Basidiomycota</taxon>
        <taxon>Agaricomycotina</taxon>
        <taxon>Agaricomycetes</taxon>
        <taxon>Agaricomycetidae</taxon>
        <taxon>Agaricales</taxon>
        <taxon>Agaricineae</taxon>
        <taxon>Bolbitiaceae</taxon>
        <taxon>Cyclocybe</taxon>
    </lineage>
</organism>
<feature type="compositionally biased region" description="Basic residues" evidence="1">
    <location>
        <begin position="65"/>
        <end position="75"/>
    </location>
</feature>
<feature type="region of interest" description="Disordered" evidence="1">
    <location>
        <begin position="1"/>
        <end position="109"/>
    </location>
</feature>
<gene>
    <name evidence="2" type="ORF">AAE3_LOCUS7795</name>
</gene>
<name>A0A8S0X2V9_CYCAE</name>
<reference evidence="2 3" key="1">
    <citation type="submission" date="2020-01" db="EMBL/GenBank/DDBJ databases">
        <authorList>
            <person name="Gupta K D."/>
        </authorList>
    </citation>
    <scope>NUCLEOTIDE SEQUENCE [LARGE SCALE GENOMIC DNA]</scope>
</reference>
<dbReference type="EMBL" id="CACVBS010000049">
    <property type="protein sequence ID" value="CAA7265462.1"/>
    <property type="molecule type" value="Genomic_DNA"/>
</dbReference>
<sequence>MFTDPNKDTDTIWYDGTPPSVHEATDRHPRQSASCSPYTKHCGPTSEAETSVNARATPAGSAARRSAHLVRRHPHPGGEDIDGLVSPKMPCPDEDGSKLVSPPNALVLV</sequence>
<evidence type="ECO:0000313" key="3">
    <source>
        <dbReference type="Proteomes" id="UP000467700"/>
    </source>
</evidence>
<protein>
    <submittedName>
        <fullName evidence="2">Uncharacterized protein</fullName>
    </submittedName>
</protein>
<evidence type="ECO:0000256" key="1">
    <source>
        <dbReference type="SAM" id="MobiDB-lite"/>
    </source>
</evidence>